<evidence type="ECO:0008006" key="4">
    <source>
        <dbReference type="Google" id="ProtNLM"/>
    </source>
</evidence>
<dbReference type="STRING" id="1408281.Epro_0873"/>
<proteinExistence type="predicted"/>
<protein>
    <recommendedName>
        <fullName evidence="4">Outer membrane protein beta-barrel domain-containing protein</fullName>
    </recommendedName>
</protein>
<reference evidence="2 3" key="1">
    <citation type="submission" date="2014-09" db="EMBL/GenBank/DDBJ databases">
        <title>Complete genome sequence of Endomicrobium proavitum.</title>
        <authorList>
            <person name="Zheng H."/>
        </authorList>
    </citation>
    <scope>NUCLEOTIDE SEQUENCE [LARGE SCALE GENOMIC DNA]</scope>
    <source>
        <strain evidence="2 3">Rsa215</strain>
    </source>
</reference>
<dbReference type="KEGG" id="epo:Epro_0873"/>
<sequence length="397" mass="42577">MKKIASIFYVMLFCVSFSYAEYIYLSSGEVVEGKITAESNSGITVKVGAKNRKIKISEIIDITKTKKIVVTAPVQVEAPAAPAEPEIAAVAPVKVDQEDFSAKTQFTSDASQPLEGSQTYVSDYNSGSVIYNVKAVEVPKPPEEPEQVPDAQPWQPEVSAEPAAPQDEASAVVQEPEAAASVEDDGFDAAAFLLGEAAVSIPQAPPVADNEPEPVKPVKEKAKYETFVGVAFDLKGQFDSSGKEIIGAVAKDLGKENTDYGFSVAIERYGYFLGWAALGVGVSYEFNRHLEKTPGTFSFLPVYATLKLKAIDAGWFTLYGLGQAGYSFMFANNDYIGDAKSRGGLYYAFGGGISVGNVVLQALYSVSSSHLSRNLTAADIDKDVKFSKLGAYIGYLF</sequence>
<dbReference type="AlphaFoldDB" id="A0A0G3WK44"/>
<organism evidence="2 3">
    <name type="scientific">Endomicrobium proavitum</name>
    <dbReference type="NCBI Taxonomy" id="1408281"/>
    <lineage>
        <taxon>Bacteria</taxon>
        <taxon>Pseudomonadati</taxon>
        <taxon>Elusimicrobiota</taxon>
        <taxon>Endomicrobiia</taxon>
        <taxon>Endomicrobiales</taxon>
        <taxon>Endomicrobiaceae</taxon>
        <taxon>Endomicrobium</taxon>
    </lineage>
</organism>
<evidence type="ECO:0000313" key="2">
    <source>
        <dbReference type="EMBL" id="AKL98252.1"/>
    </source>
</evidence>
<gene>
    <name evidence="2" type="ORF">Epro_0873</name>
</gene>
<feature type="region of interest" description="Disordered" evidence="1">
    <location>
        <begin position="140"/>
        <end position="180"/>
    </location>
</feature>
<name>A0A0G3WK44_9BACT</name>
<evidence type="ECO:0000256" key="1">
    <source>
        <dbReference type="SAM" id="MobiDB-lite"/>
    </source>
</evidence>
<accession>A0A0G3WK44</accession>
<keyword evidence="3" id="KW-1185">Reference proteome</keyword>
<dbReference type="EMBL" id="CP009498">
    <property type="protein sequence ID" value="AKL98252.1"/>
    <property type="molecule type" value="Genomic_DNA"/>
</dbReference>
<dbReference type="RefSeq" id="WP_052570806.1">
    <property type="nucleotide sequence ID" value="NZ_CP009498.1"/>
</dbReference>
<evidence type="ECO:0000313" key="3">
    <source>
        <dbReference type="Proteomes" id="UP000035337"/>
    </source>
</evidence>
<dbReference type="Proteomes" id="UP000035337">
    <property type="component" value="Chromosome"/>
</dbReference>